<evidence type="ECO:0000256" key="7">
    <source>
        <dbReference type="ARBA" id="ARBA00047761"/>
    </source>
</evidence>
<evidence type="ECO:0000256" key="1">
    <source>
        <dbReference type="ARBA" id="ARBA00001936"/>
    </source>
</evidence>
<keyword evidence="4 10" id="KW-0378">Hydrolase</keyword>
<gene>
    <name evidence="10" type="ORF">M670_00858</name>
</gene>
<dbReference type="Gene3D" id="3.60.40.10">
    <property type="entry name" value="PPM-type phosphatase domain"/>
    <property type="match status" value="1"/>
</dbReference>
<comment type="caution">
    <text evidence="10">The sequence shown here is derived from an EMBL/GenBank/DDBJ whole genome shotgun (WGS) entry which is preliminary data.</text>
</comment>
<reference evidence="10 11" key="1">
    <citation type="submission" date="2014-04" db="EMBL/GenBank/DDBJ databases">
        <title>Draft genome sequence of Bacillus azotoformans MEV2011, a (co-) denitrifying strain unable to grow in the presence of oxygen.</title>
        <authorList>
            <person name="Nielsen M."/>
            <person name="Schreiber L."/>
            <person name="Finster K."/>
            <person name="Schramm A."/>
        </authorList>
    </citation>
    <scope>NUCLEOTIDE SEQUENCE [LARGE SCALE GENOMIC DNA]</scope>
    <source>
        <strain evidence="10 11">MEV2011</strain>
    </source>
</reference>
<proteinExistence type="predicted"/>
<comment type="catalytic activity">
    <reaction evidence="8">
        <text>O-phospho-L-threonyl-[protein] + H2O = L-threonyl-[protein] + phosphate</text>
        <dbReference type="Rhea" id="RHEA:47004"/>
        <dbReference type="Rhea" id="RHEA-COMP:11060"/>
        <dbReference type="Rhea" id="RHEA-COMP:11605"/>
        <dbReference type="ChEBI" id="CHEBI:15377"/>
        <dbReference type="ChEBI" id="CHEBI:30013"/>
        <dbReference type="ChEBI" id="CHEBI:43474"/>
        <dbReference type="ChEBI" id="CHEBI:61977"/>
        <dbReference type="EC" id="3.1.3.16"/>
    </reaction>
</comment>
<dbReference type="NCBIfam" id="NF033484">
    <property type="entry name" value="Stp1_PP2C_phos"/>
    <property type="match status" value="1"/>
</dbReference>
<dbReference type="InterPro" id="IPR001932">
    <property type="entry name" value="PPM-type_phosphatase-like_dom"/>
</dbReference>
<evidence type="ECO:0000256" key="2">
    <source>
        <dbReference type="ARBA" id="ARBA00013081"/>
    </source>
</evidence>
<sequence>MKSVFLTDRGKVRQHNEDSGGIFFHENGLALVVVADGMGGHQAGDVASQMAITEIEKQWLLQQPEQLTTPEKTEGWLKEAVRNVNTSIYQYAKENEDCQGMGTTIVVVVLNQEFITVGNIGDSRCYILNNNGFAQITDDHSLVYELVRSGQISPEDAEHHPRKNVLMRALGTEAAVTMDIKSLEWEENDILLLCSDGLTNKVSTHDIHNILDDESELEVKARQLIKKANEAGGDDNISVAIVKHDWTESGSE</sequence>
<dbReference type="CDD" id="cd00143">
    <property type="entry name" value="PP2Cc"/>
    <property type="match status" value="1"/>
</dbReference>
<evidence type="ECO:0000313" key="11">
    <source>
        <dbReference type="Proteomes" id="UP000027936"/>
    </source>
</evidence>
<dbReference type="Pfam" id="PF13672">
    <property type="entry name" value="PP2C_2"/>
    <property type="match status" value="1"/>
</dbReference>
<dbReference type="PANTHER" id="PTHR47992">
    <property type="entry name" value="PROTEIN PHOSPHATASE"/>
    <property type="match status" value="1"/>
</dbReference>
<name>A0A072NQ71_SCHAZ</name>
<keyword evidence="5" id="KW-0904">Protein phosphatase</keyword>
<dbReference type="SMART" id="SM00331">
    <property type="entry name" value="PP2C_SIG"/>
    <property type="match status" value="1"/>
</dbReference>
<evidence type="ECO:0000256" key="5">
    <source>
        <dbReference type="ARBA" id="ARBA00022912"/>
    </source>
</evidence>
<organism evidence="10 11">
    <name type="scientific">Schinkia azotoformans MEV2011</name>
    <dbReference type="NCBI Taxonomy" id="1348973"/>
    <lineage>
        <taxon>Bacteria</taxon>
        <taxon>Bacillati</taxon>
        <taxon>Bacillota</taxon>
        <taxon>Bacilli</taxon>
        <taxon>Bacillales</taxon>
        <taxon>Bacillaceae</taxon>
        <taxon>Calidifontibacillus/Schinkia group</taxon>
        <taxon>Schinkia</taxon>
    </lineage>
</organism>
<evidence type="ECO:0000256" key="8">
    <source>
        <dbReference type="ARBA" id="ARBA00048336"/>
    </source>
</evidence>
<dbReference type="EC" id="3.1.3.16" evidence="2"/>
<evidence type="ECO:0000256" key="6">
    <source>
        <dbReference type="ARBA" id="ARBA00023211"/>
    </source>
</evidence>
<dbReference type="PATRIC" id="fig|1348973.3.peg.830"/>
<comment type="catalytic activity">
    <reaction evidence="7">
        <text>O-phospho-L-seryl-[protein] + H2O = L-seryl-[protein] + phosphate</text>
        <dbReference type="Rhea" id="RHEA:20629"/>
        <dbReference type="Rhea" id="RHEA-COMP:9863"/>
        <dbReference type="Rhea" id="RHEA-COMP:11604"/>
        <dbReference type="ChEBI" id="CHEBI:15377"/>
        <dbReference type="ChEBI" id="CHEBI:29999"/>
        <dbReference type="ChEBI" id="CHEBI:43474"/>
        <dbReference type="ChEBI" id="CHEBI:83421"/>
        <dbReference type="EC" id="3.1.3.16"/>
    </reaction>
</comment>
<evidence type="ECO:0000259" key="9">
    <source>
        <dbReference type="PROSITE" id="PS51746"/>
    </source>
</evidence>
<protein>
    <recommendedName>
        <fullName evidence="2">protein-serine/threonine phosphatase</fullName>
        <ecNumber evidence="2">3.1.3.16</ecNumber>
    </recommendedName>
</protein>
<evidence type="ECO:0000256" key="4">
    <source>
        <dbReference type="ARBA" id="ARBA00022801"/>
    </source>
</evidence>
<dbReference type="EMBL" id="JJRY01000002">
    <property type="protein sequence ID" value="KEF39834.1"/>
    <property type="molecule type" value="Genomic_DNA"/>
</dbReference>
<dbReference type="PROSITE" id="PS51746">
    <property type="entry name" value="PPM_2"/>
    <property type="match status" value="1"/>
</dbReference>
<dbReference type="GO" id="GO:0004722">
    <property type="term" value="F:protein serine/threonine phosphatase activity"/>
    <property type="evidence" value="ECO:0007669"/>
    <property type="project" value="UniProtKB-EC"/>
</dbReference>
<feature type="domain" description="PPM-type phosphatase" evidence="9">
    <location>
        <begin position="2"/>
        <end position="244"/>
    </location>
</feature>
<dbReference type="InterPro" id="IPR036457">
    <property type="entry name" value="PPM-type-like_dom_sf"/>
</dbReference>
<dbReference type="RefSeq" id="WP_035193553.1">
    <property type="nucleotide sequence ID" value="NZ_JJRY01000002.1"/>
</dbReference>
<dbReference type="InterPro" id="IPR015655">
    <property type="entry name" value="PP2C"/>
</dbReference>
<dbReference type="AlphaFoldDB" id="A0A072NQ71"/>
<dbReference type="GO" id="GO:0046872">
    <property type="term" value="F:metal ion binding"/>
    <property type="evidence" value="ECO:0007669"/>
    <property type="project" value="UniProtKB-KW"/>
</dbReference>
<dbReference type="FunFam" id="3.60.40.10:FF:000002">
    <property type="entry name" value="Serine/threonine phosphatase stp"/>
    <property type="match status" value="1"/>
</dbReference>
<accession>A0A072NQ71</accession>
<evidence type="ECO:0000256" key="3">
    <source>
        <dbReference type="ARBA" id="ARBA00022723"/>
    </source>
</evidence>
<comment type="cofactor">
    <cofactor evidence="1">
        <name>Mn(2+)</name>
        <dbReference type="ChEBI" id="CHEBI:29035"/>
    </cofactor>
</comment>
<dbReference type="SMART" id="SM00332">
    <property type="entry name" value="PP2Cc"/>
    <property type="match status" value="1"/>
</dbReference>
<evidence type="ECO:0000313" key="10">
    <source>
        <dbReference type="EMBL" id="KEF39834.1"/>
    </source>
</evidence>
<dbReference type="OrthoDB" id="9801841at2"/>
<dbReference type="Proteomes" id="UP000027936">
    <property type="component" value="Unassembled WGS sequence"/>
</dbReference>
<keyword evidence="6" id="KW-0464">Manganese</keyword>
<dbReference type="SUPFAM" id="SSF81606">
    <property type="entry name" value="PP2C-like"/>
    <property type="match status" value="1"/>
</dbReference>
<keyword evidence="3" id="KW-0479">Metal-binding</keyword>